<dbReference type="InterPro" id="IPR019887">
    <property type="entry name" value="Tscrpt_reg_AsnC/Lrp_C"/>
</dbReference>
<dbReference type="GeneID" id="5562525"/>
<evidence type="ECO:0000256" key="4">
    <source>
        <dbReference type="ARBA" id="ARBA00029440"/>
    </source>
</evidence>
<dbReference type="PhylomeDB" id="A8AAD6"/>
<dbReference type="Pfam" id="PF13404">
    <property type="entry name" value="HTH_AsnC-type"/>
    <property type="match status" value="1"/>
</dbReference>
<dbReference type="Gene3D" id="1.10.10.10">
    <property type="entry name" value="Winged helix-like DNA-binding domain superfamily/Winged helix DNA-binding domain"/>
    <property type="match status" value="1"/>
</dbReference>
<dbReference type="PANTHER" id="PTHR30154">
    <property type="entry name" value="LEUCINE-RESPONSIVE REGULATORY PROTEIN"/>
    <property type="match status" value="1"/>
</dbReference>
<dbReference type="SUPFAM" id="SSF54909">
    <property type="entry name" value="Dimeric alpha+beta barrel"/>
    <property type="match status" value="1"/>
</dbReference>
<dbReference type="AlphaFoldDB" id="A8AAD6"/>
<dbReference type="RefSeq" id="WP_011998740.1">
    <property type="nucleotide sequence ID" value="NC_009776.1"/>
</dbReference>
<feature type="domain" description="HTH asnC-type" evidence="5">
    <location>
        <begin position="8"/>
        <end position="69"/>
    </location>
</feature>
<proteinExistence type="predicted"/>
<evidence type="ECO:0000256" key="2">
    <source>
        <dbReference type="ARBA" id="ARBA00023125"/>
    </source>
</evidence>
<dbReference type="GO" id="GO:0005829">
    <property type="term" value="C:cytosol"/>
    <property type="evidence" value="ECO:0007669"/>
    <property type="project" value="TreeGrafter"/>
</dbReference>
<dbReference type="SMART" id="SM00344">
    <property type="entry name" value="HTH_ASNC"/>
    <property type="match status" value="1"/>
</dbReference>
<dbReference type="SUPFAM" id="SSF46785">
    <property type="entry name" value="Winged helix' DNA-binding domain"/>
    <property type="match status" value="1"/>
</dbReference>
<dbReference type="eggNOG" id="arCOG01580">
    <property type="taxonomic scope" value="Archaea"/>
</dbReference>
<dbReference type="GO" id="GO:0043200">
    <property type="term" value="P:response to amino acid"/>
    <property type="evidence" value="ECO:0007669"/>
    <property type="project" value="TreeGrafter"/>
</dbReference>
<dbReference type="InterPro" id="IPR011008">
    <property type="entry name" value="Dimeric_a/b-barrel"/>
</dbReference>
<dbReference type="Gene3D" id="3.30.70.920">
    <property type="match status" value="1"/>
</dbReference>
<dbReference type="STRING" id="453591.Igni_0706"/>
<evidence type="ECO:0000256" key="1">
    <source>
        <dbReference type="ARBA" id="ARBA00023015"/>
    </source>
</evidence>
<keyword evidence="7" id="KW-1185">Reference proteome</keyword>
<dbReference type="InterPro" id="IPR000485">
    <property type="entry name" value="AsnC-type_HTH_dom"/>
</dbReference>
<dbReference type="InterPro" id="IPR036390">
    <property type="entry name" value="WH_DNA-bd_sf"/>
</dbReference>
<dbReference type="InterPro" id="IPR036388">
    <property type="entry name" value="WH-like_DNA-bd_sf"/>
</dbReference>
<protein>
    <submittedName>
        <fullName evidence="6">Transcriptional regulator, AsnC family</fullName>
    </submittedName>
</protein>
<dbReference type="KEGG" id="iho:Igni_0706"/>
<evidence type="ECO:0000313" key="6">
    <source>
        <dbReference type="EMBL" id="ABU81888.1"/>
    </source>
</evidence>
<name>A8AAD6_IGNH4</name>
<dbReference type="GO" id="GO:0043565">
    <property type="term" value="F:sequence-specific DNA binding"/>
    <property type="evidence" value="ECO:0007669"/>
    <property type="project" value="InterPro"/>
</dbReference>
<dbReference type="InterPro" id="IPR019888">
    <property type="entry name" value="Tscrpt_reg_AsnC-like"/>
</dbReference>
<dbReference type="OrthoDB" id="14763at2157"/>
<evidence type="ECO:0000313" key="7">
    <source>
        <dbReference type="Proteomes" id="UP000000262"/>
    </source>
</evidence>
<dbReference type="PROSITE" id="PS50956">
    <property type="entry name" value="HTH_ASNC_2"/>
    <property type="match status" value="1"/>
</dbReference>
<evidence type="ECO:0000259" key="5">
    <source>
        <dbReference type="PROSITE" id="PS50956"/>
    </source>
</evidence>
<dbReference type="Proteomes" id="UP000000262">
    <property type="component" value="Chromosome"/>
</dbReference>
<keyword evidence="3" id="KW-0804">Transcription</keyword>
<dbReference type="EMBL" id="CP000816">
    <property type="protein sequence ID" value="ABU81888.1"/>
    <property type="molecule type" value="Genomic_DNA"/>
</dbReference>
<gene>
    <name evidence="6" type="ordered locus">Igni_0706</name>
</gene>
<accession>A8AAD6</accession>
<organism evidence="6 7">
    <name type="scientific">Ignicoccus hospitalis (strain KIN4/I / DSM 18386 / JCM 14125)</name>
    <dbReference type="NCBI Taxonomy" id="453591"/>
    <lineage>
        <taxon>Archaea</taxon>
        <taxon>Thermoproteota</taxon>
        <taxon>Thermoprotei</taxon>
        <taxon>Desulfurococcales</taxon>
        <taxon>Desulfurococcaceae</taxon>
        <taxon>Ignicoccus</taxon>
    </lineage>
</organism>
<sequence length="154" mass="17768">MPDKPVELDEIDKKIIEILQKDARTSFSKIAKMLDRSEATIHLRVKKLREMGVLRGFYADIDASKIGKDTIAFILIKIDANKYPETVKDIVKLEDIYEAYDVTGEYSLLVKTVVRDREELARLLDLIGKMEGVQETYTMYVLRVLKEVKSVRVD</sequence>
<dbReference type="PRINTS" id="PR00033">
    <property type="entry name" value="HTHASNC"/>
</dbReference>
<dbReference type="PANTHER" id="PTHR30154:SF34">
    <property type="entry name" value="TRANSCRIPTIONAL REGULATOR AZLB"/>
    <property type="match status" value="1"/>
</dbReference>
<reference evidence="6 7" key="1">
    <citation type="journal article" date="2008" name="Genome Biol.">
        <title>A genomic analysis of the archaeal system Ignicoccus hospitalis-Nanoarchaeum equitans.</title>
        <authorList>
            <person name="Podar M."/>
            <person name="Anderson I."/>
            <person name="Makarova K.S."/>
            <person name="Elkins J.G."/>
            <person name="Ivanova N."/>
            <person name="Wall M.A."/>
            <person name="Lykidis A."/>
            <person name="Mavromatis K."/>
            <person name="Sun H."/>
            <person name="Hudson M.E."/>
            <person name="Chen W."/>
            <person name="Deciu C."/>
            <person name="Hutchison D."/>
            <person name="Eads J.R."/>
            <person name="Anderson A."/>
            <person name="Fernandes F."/>
            <person name="Szeto E."/>
            <person name="Lapidus A."/>
            <person name="Kyrpides N.C."/>
            <person name="Saier M.H.Jr."/>
            <person name="Richardson P.M."/>
            <person name="Rachel R."/>
            <person name="Huber H."/>
            <person name="Eisen J.A."/>
            <person name="Koonin E.V."/>
            <person name="Keller M."/>
            <person name="Stetter K.O."/>
        </authorList>
    </citation>
    <scope>NUCLEOTIDE SEQUENCE [LARGE SCALE GENOMIC DNA]</scope>
    <source>
        <strain evidence="7">KIN4/I / DSM 18386 / JCM 14125</strain>
    </source>
</reference>
<evidence type="ECO:0000256" key="3">
    <source>
        <dbReference type="ARBA" id="ARBA00023163"/>
    </source>
</evidence>
<keyword evidence="1" id="KW-0805">Transcription regulation</keyword>
<comment type="pathway">
    <text evidence="4">Amino-acid biosynthesis.</text>
</comment>
<dbReference type="Pfam" id="PF01037">
    <property type="entry name" value="AsnC_trans_reg"/>
    <property type="match status" value="1"/>
</dbReference>
<keyword evidence="2" id="KW-0238">DNA-binding</keyword>
<dbReference type="HOGENOM" id="CLU_091233_5_2_2"/>